<dbReference type="EMBL" id="KM462875">
    <property type="protein sequence ID" value="AIT94630.1"/>
    <property type="molecule type" value="Genomic_DNA"/>
</dbReference>
<evidence type="ECO:0000313" key="1">
    <source>
        <dbReference type="EMBL" id="AIT94630.1"/>
    </source>
</evidence>
<dbReference type="AlphaFoldDB" id="A0A097KN73"/>
<organism evidence="1">
    <name type="scientific">Pleurastrosarcina brevispinosa</name>
    <dbReference type="NCBI Taxonomy" id="163096"/>
    <lineage>
        <taxon>Eukaryota</taxon>
        <taxon>Viridiplantae</taxon>
        <taxon>Chlorophyta</taxon>
        <taxon>core chlorophytes</taxon>
        <taxon>Trebouxiophyceae</taxon>
        <taxon>Trebouxiophyceae incertae sedis</taxon>
        <taxon>Pleurastrosarcina</taxon>
    </lineage>
</organism>
<accession>A0A097KN73</accession>
<reference evidence="1" key="1">
    <citation type="journal article" date="2014" name="BMC Evol. Biol.">
        <title>Chloroplast phylogenomic analysis resolves deep-level relationships within the green algal class Trebouxiophyceae.</title>
        <authorList>
            <person name="Lemieux C."/>
            <person name="Otis C."/>
            <person name="Turmel M."/>
        </authorList>
    </citation>
    <scope>NUCLEOTIDE SEQUENCE</scope>
</reference>
<name>A0A097KN73_9CHLO</name>
<gene>
    <name evidence="1" type="primary">rpoC2b</name>
</gene>
<keyword evidence="1" id="KW-0150">Chloroplast</keyword>
<proteinExistence type="predicted"/>
<sequence length="795" mass="93318">MFNKNKNIVLYSKKISNKKSSTKQWFGPLSTFSGKSFFFFTKNKNLTNPIISFCFSKNNTKNGRVTPLKRNFPSPLQLSRYNKKSHPEILYLSRKDPFFYEKRAVIVLLVQSSSFPFFLEDGYQINFGGFAFLQRNFALHLEKKDFSKFDNSLSEFGSIQKTAPEVFLSQSIFRFLLKAVFYRKFCYFLSFRFLTNNPIISSLDLIFFQKSLKSNIVDEKQNLFIYSKSISISRLVNQPFFLRSEETKNLVNKSGYQFSNKIINLYSPLPVASVYFSKVSKHLYFLKPTPFFLDIVKTSSETSELRLKKYEKKRIEQTYLFSSGTDFQKTKKENEIVFISEILTRKSRPINFESFPLKTETSDHKNNKFSYFYFKNLKINDLANNPLLGNRVDKKKFFRKVDSLSEREILNLQIFPKFYKTKTAGFVLLKNPLSSVLTVNNFSHSSLKDGTVFSELEEEGYINSSFANSSDSFIGTHLEQTQIFFIPEEVYDCTQFNFLVKLGKLSSAKRNLAQKNRFLNKNKVFSKKKELEFLLINSPLLNKKRTSQNKITISTKFYLTTSTLSRSQLLKSILSLKWSKKKKPLFYKFNRQGKKIPFYSPFEGLLKIYSKKNQSFLFLPSKEKRLKSLNLQFVPFFSVFCSQKKKDLLVKKELYLSKLKILTTLQFFQLIEGGLESSNWFSPQNVGFSSFLEQKKFESNLLIKPFPKDKTFDKSLLKSTLIQKKVLIPKKMNYVITFTSKKYRNKFSIPFSFMQNFVENFYILNQNKKTFGRKKHVLSQKFCLLVKNYKKICLV</sequence>
<geneLocation type="chloroplast" evidence="1"/>
<keyword evidence="1" id="KW-0934">Plastid</keyword>
<protein>
    <submittedName>
        <fullName evidence="1">Beta'' subunit of RNA polymerase</fullName>
    </submittedName>
</protein>